<accession>A0A3B0WCX4</accession>
<name>A0A3B0WCX4_9ZZZZ</name>
<proteinExistence type="predicted"/>
<protein>
    <submittedName>
        <fullName evidence="2">COGs COG3492</fullName>
    </submittedName>
</protein>
<gene>
    <name evidence="2" type="ORF">MNBD_GAMMA01-831</name>
</gene>
<dbReference type="SUPFAM" id="SSF158757">
    <property type="entry name" value="SMc04008-like"/>
    <property type="match status" value="1"/>
</dbReference>
<evidence type="ECO:0000259" key="1">
    <source>
        <dbReference type="Pfam" id="PF06844"/>
    </source>
</evidence>
<sequence>MDKNIEIKAKAFDKLINHLDKRKDVQNIDLMILANFCRNCLSNWMSEAAIDLNIELSKDDARKYVYKMPYSQWKEQYQTTVTDEKLAEFNRAKNKL</sequence>
<dbReference type="InterPro" id="IPR023163">
    <property type="entry name" value="SMc04008-like_domain"/>
</dbReference>
<dbReference type="Pfam" id="PF06844">
    <property type="entry name" value="DUF1244"/>
    <property type="match status" value="1"/>
</dbReference>
<reference evidence="2" key="1">
    <citation type="submission" date="2018-06" db="EMBL/GenBank/DDBJ databases">
        <authorList>
            <person name="Zhirakovskaya E."/>
        </authorList>
    </citation>
    <scope>NUCLEOTIDE SEQUENCE</scope>
</reference>
<dbReference type="EMBL" id="UOEW01000360">
    <property type="protein sequence ID" value="VAW42406.1"/>
    <property type="molecule type" value="Genomic_DNA"/>
</dbReference>
<dbReference type="AlphaFoldDB" id="A0A3B0WCX4"/>
<feature type="domain" description="SMc04008-like" evidence="1">
    <location>
        <begin position="25"/>
        <end position="90"/>
    </location>
</feature>
<organism evidence="2">
    <name type="scientific">hydrothermal vent metagenome</name>
    <dbReference type="NCBI Taxonomy" id="652676"/>
    <lineage>
        <taxon>unclassified sequences</taxon>
        <taxon>metagenomes</taxon>
        <taxon>ecological metagenomes</taxon>
    </lineage>
</organism>
<dbReference type="Gene3D" id="1.10.3340.10">
    <property type="entry name" value="SMc04008-like"/>
    <property type="match status" value="1"/>
</dbReference>
<dbReference type="InterPro" id="IPR036810">
    <property type="entry name" value="SMc04008-like_sf"/>
</dbReference>
<evidence type="ECO:0000313" key="2">
    <source>
        <dbReference type="EMBL" id="VAW42406.1"/>
    </source>
</evidence>